<evidence type="ECO:0000259" key="6">
    <source>
        <dbReference type="Pfam" id="PF04734"/>
    </source>
</evidence>
<sequence length="673" mass="72015">MATVLALTLGAATLLGAPGPAHAAGPEADSASPYLVGRAVADITGEPEDSDKAGYFAPMVRTHGLHTRLRARAFVVVDRASGKRVAVAVADANHIDDAIREEVLRRLQSRLGDTYTRENLLLTSTHTHSGPGGHMHDNLYNLGSFGYKDQNFEANVTGIHEAILAAHGDLAPGRLDMGGGELEDASVNRSKAAFDRNPAADRAFFPDAIDPQTTTLSLSRDGAPVGAINWFATHGTSMTGDSTYVSGDNKGYAAYHWEREVKGVDYLSPADPSFVSAFAQTNAGDMTPNLNLRPGSGPTDDQFTNTEIIGSRQYEAAEAAVDHPAGPVDGPVDSRFTYIDMGSTTVSPTYTGDGRTHHTCSGALGTGFVAGSKEDGPGVDLINEGSDDNPVFDLLGAALYRASPALKACQAPKDIVIPSGDLQLTPNVVPLQLVRIGQLYLMAVPQEFTIVAGLRLRRTVAQIVDAPLDNVLVAGYSNGYAGYATTPEEYDKGDYEAGHTMFGRWTLPAYQQHMAALAHDMKAGRPTPVTITPPSHSATLLNAPRTPWFDAAPPRRRFGDVLQQPAATYQRGQQVEARFVGAHPNNDLLHGSTYLTVEKSTPDGWVRVADDGDWATRFQWAKTGVGTSAFTATWDIPHAAEPGTYRITYRGRSRQLLAQPESFTGTSRTFQVD</sequence>
<accession>A0A372LWZ0</accession>
<feature type="binding site" evidence="3">
    <location>
        <position position="126"/>
    </location>
    <ligand>
        <name>Zn(2+)</name>
        <dbReference type="ChEBI" id="CHEBI:29105"/>
    </ligand>
</feature>
<dbReference type="GO" id="GO:0046514">
    <property type="term" value="P:ceramide catabolic process"/>
    <property type="evidence" value="ECO:0007669"/>
    <property type="project" value="InterPro"/>
</dbReference>
<evidence type="ECO:0000256" key="1">
    <source>
        <dbReference type="ARBA" id="ARBA00009835"/>
    </source>
</evidence>
<dbReference type="GO" id="GO:0016020">
    <property type="term" value="C:membrane"/>
    <property type="evidence" value="ECO:0007669"/>
    <property type="project" value="GOC"/>
</dbReference>
<dbReference type="Pfam" id="PF04734">
    <property type="entry name" value="Ceramidase_alk"/>
    <property type="match status" value="1"/>
</dbReference>
<evidence type="ECO:0000313" key="9">
    <source>
        <dbReference type="Proteomes" id="UP000263094"/>
    </source>
</evidence>
<dbReference type="EMBL" id="QUAK01000232">
    <property type="protein sequence ID" value="RFU82815.1"/>
    <property type="molecule type" value="Genomic_DNA"/>
</dbReference>
<keyword evidence="3" id="KW-0479">Metal-binding</keyword>
<feature type="domain" description="Neutral/alkaline non-lysosomal ceramidase C-terminal" evidence="7">
    <location>
        <begin position="516"/>
        <end position="672"/>
    </location>
</feature>
<feature type="signal peptide" evidence="5">
    <location>
        <begin position="1"/>
        <end position="23"/>
    </location>
</feature>
<evidence type="ECO:0000256" key="5">
    <source>
        <dbReference type="SAM" id="SignalP"/>
    </source>
</evidence>
<dbReference type="OrthoDB" id="6899210at2"/>
<dbReference type="InterPro" id="IPR031331">
    <property type="entry name" value="NEUT/ALK_ceramidase_C"/>
</dbReference>
<dbReference type="InterPro" id="IPR031329">
    <property type="entry name" value="NEUT/ALK_ceramidase_N"/>
</dbReference>
<dbReference type="PANTHER" id="PTHR12670">
    <property type="entry name" value="CERAMIDASE"/>
    <property type="match status" value="1"/>
</dbReference>
<dbReference type="EC" id="3.5.1.23" evidence="4"/>
<evidence type="ECO:0000259" key="7">
    <source>
        <dbReference type="Pfam" id="PF17048"/>
    </source>
</evidence>
<feature type="binding site" evidence="3">
    <location>
        <position position="447"/>
    </location>
    <ligand>
        <name>Zn(2+)</name>
        <dbReference type="ChEBI" id="CHEBI:29105"/>
    </ligand>
</feature>
<keyword evidence="9" id="KW-1185">Reference proteome</keyword>
<dbReference type="PANTHER" id="PTHR12670:SF1">
    <property type="entry name" value="NEUTRAL CERAMIDASE"/>
    <property type="match status" value="1"/>
</dbReference>
<evidence type="ECO:0000256" key="3">
    <source>
        <dbReference type="PIRSR" id="PIRSR606823-2"/>
    </source>
</evidence>
<dbReference type="GO" id="GO:0046872">
    <property type="term" value="F:metal ion binding"/>
    <property type="evidence" value="ECO:0007669"/>
    <property type="project" value="UniProtKB-KW"/>
</dbReference>
<keyword evidence="3" id="KW-0862">Zinc</keyword>
<dbReference type="AlphaFoldDB" id="A0A372LWZ0"/>
<evidence type="ECO:0000313" key="8">
    <source>
        <dbReference type="EMBL" id="RFU82815.1"/>
    </source>
</evidence>
<dbReference type="Proteomes" id="UP000263094">
    <property type="component" value="Unassembled WGS sequence"/>
</dbReference>
<comment type="catalytic activity">
    <reaction evidence="4">
        <text>an N-acylsphing-4-enine + H2O = sphing-4-enine + a fatty acid</text>
        <dbReference type="Rhea" id="RHEA:20856"/>
        <dbReference type="ChEBI" id="CHEBI:15377"/>
        <dbReference type="ChEBI" id="CHEBI:28868"/>
        <dbReference type="ChEBI" id="CHEBI:52639"/>
        <dbReference type="ChEBI" id="CHEBI:57756"/>
        <dbReference type="EC" id="3.5.1.23"/>
    </reaction>
</comment>
<feature type="binding site" evidence="3">
    <location>
        <position position="483"/>
    </location>
    <ligand>
        <name>Zn(2+)</name>
        <dbReference type="ChEBI" id="CHEBI:29105"/>
    </ligand>
</feature>
<keyword evidence="4" id="KW-0746">Sphingolipid metabolism</keyword>
<organism evidence="8 9">
    <name type="scientific">Streptomyces triticagri</name>
    <dbReference type="NCBI Taxonomy" id="2293568"/>
    <lineage>
        <taxon>Bacteria</taxon>
        <taxon>Bacillati</taxon>
        <taxon>Actinomycetota</taxon>
        <taxon>Actinomycetes</taxon>
        <taxon>Kitasatosporales</taxon>
        <taxon>Streptomycetaceae</taxon>
        <taxon>Streptomyces</taxon>
    </lineage>
</organism>
<dbReference type="Pfam" id="PF17048">
    <property type="entry name" value="Ceramidse_alk_C"/>
    <property type="match status" value="1"/>
</dbReference>
<comment type="cofactor">
    <cofactor evidence="3">
        <name>Zn(2+)</name>
        <dbReference type="ChEBI" id="CHEBI:29105"/>
    </cofactor>
    <text evidence="3">Binds 1 zinc ion per subunit.</text>
</comment>
<dbReference type="InterPro" id="IPR006823">
    <property type="entry name" value="Ceramidase_alk"/>
</dbReference>
<reference evidence="8 9" key="1">
    <citation type="submission" date="2018-08" db="EMBL/GenBank/DDBJ databases">
        <title>Isolation, diversity and antifungal activity of Actinobacteria from wheat.</title>
        <authorList>
            <person name="Han C."/>
        </authorList>
    </citation>
    <scope>NUCLEOTIDE SEQUENCE [LARGE SCALE GENOMIC DNA]</scope>
    <source>
        <strain evidence="8 9">NEAU-YY421</strain>
    </source>
</reference>
<gene>
    <name evidence="8" type="ORF">DY218_31190</name>
</gene>
<dbReference type="GO" id="GO:0042759">
    <property type="term" value="P:long-chain fatty acid biosynthetic process"/>
    <property type="evidence" value="ECO:0007669"/>
    <property type="project" value="TreeGrafter"/>
</dbReference>
<dbReference type="GO" id="GO:0046512">
    <property type="term" value="P:sphingosine biosynthetic process"/>
    <property type="evidence" value="ECO:0007669"/>
    <property type="project" value="TreeGrafter"/>
</dbReference>
<proteinExistence type="inferred from homology"/>
<evidence type="ECO:0000256" key="2">
    <source>
        <dbReference type="ARBA" id="ARBA00022801"/>
    </source>
</evidence>
<dbReference type="Gene3D" id="2.60.40.2300">
    <property type="entry name" value="Neutral/alkaline non-lysosomal ceramidase, C-terminal domain"/>
    <property type="match status" value="1"/>
</dbReference>
<feature type="chain" id="PRO_5016723424" description="Neutral ceramidase" evidence="5">
    <location>
        <begin position="24"/>
        <end position="673"/>
    </location>
</feature>
<dbReference type="GO" id="GO:0005576">
    <property type="term" value="C:extracellular region"/>
    <property type="evidence" value="ECO:0007669"/>
    <property type="project" value="TreeGrafter"/>
</dbReference>
<feature type="domain" description="Neutral/alkaline non-lysosomal ceramidase N-terminal" evidence="6">
    <location>
        <begin position="34"/>
        <end position="512"/>
    </location>
</feature>
<comment type="similarity">
    <text evidence="1 4">Belongs to the neutral ceramidase family.</text>
</comment>
<dbReference type="InterPro" id="IPR038445">
    <property type="entry name" value="NCDase_C_sf"/>
</dbReference>
<protein>
    <recommendedName>
        <fullName evidence="4">Neutral ceramidase</fullName>
        <ecNumber evidence="4">3.5.1.23</ecNumber>
    </recommendedName>
</protein>
<keyword evidence="4" id="KW-0443">Lipid metabolism</keyword>
<keyword evidence="2 4" id="KW-0378">Hydrolase</keyword>
<keyword evidence="5" id="KW-0732">Signal</keyword>
<evidence type="ECO:0000256" key="4">
    <source>
        <dbReference type="RuleBase" id="RU366019"/>
    </source>
</evidence>
<comment type="caution">
    <text evidence="8">The sequence shown here is derived from an EMBL/GenBank/DDBJ whole genome shotgun (WGS) entry which is preliminary data.</text>
</comment>
<feature type="binding site" evidence="3">
    <location>
        <position position="234"/>
    </location>
    <ligand>
        <name>Zn(2+)</name>
        <dbReference type="ChEBI" id="CHEBI:29105"/>
    </ligand>
</feature>
<dbReference type="GO" id="GO:0017040">
    <property type="term" value="F:N-acylsphingosine amidohydrolase activity"/>
    <property type="evidence" value="ECO:0007669"/>
    <property type="project" value="UniProtKB-UniRule"/>
</dbReference>
<name>A0A372LWZ0_9ACTN</name>